<evidence type="ECO:0000313" key="2">
    <source>
        <dbReference type="EMBL" id="AGM11303.1"/>
    </source>
</evidence>
<reference evidence="2 3" key="1">
    <citation type="submission" date="2012-12" db="EMBL/GenBank/DDBJ databases">
        <authorList>
            <person name="Sencilo A."/>
            <person name="Jacobs-Sera D."/>
            <person name="Russell D.A."/>
            <person name="Ko C."/>
            <person name="Atanasova N."/>
            <person name="Osterlund E."/>
            <person name="Oksanen H.M."/>
            <person name="Bamford D.H."/>
            <person name="Hatfull G.F."/>
            <person name="Roine E."/>
            <person name="Hendrix R.W."/>
        </authorList>
    </citation>
    <scope>NUCLEOTIDE SEQUENCE [LARGE SCALE GENOMIC DNA]</scope>
</reference>
<feature type="region of interest" description="Disordered" evidence="1">
    <location>
        <begin position="40"/>
        <end position="63"/>
    </location>
</feature>
<dbReference type="RefSeq" id="YP_008058739.1">
    <property type="nucleotide sequence ID" value="NC_021322.1"/>
</dbReference>
<feature type="region of interest" description="Disordered" evidence="1">
    <location>
        <begin position="1"/>
        <end position="21"/>
    </location>
</feature>
<evidence type="ECO:0000256" key="1">
    <source>
        <dbReference type="SAM" id="MobiDB-lite"/>
    </source>
</evidence>
<dbReference type="KEGG" id="vg:16194197"/>
<organism evidence="2 3">
    <name type="scientific">Haloarcula hispanica tailed virus 1</name>
    <dbReference type="NCBI Taxonomy" id="1273750"/>
    <lineage>
        <taxon>Viruses</taxon>
        <taxon>Duplodnaviria</taxon>
        <taxon>Heunggongvirae</taxon>
        <taxon>Uroviricota</taxon>
        <taxon>Caudoviricetes</taxon>
        <taxon>Madisaviridae</taxon>
        <taxon>Clampvirus</taxon>
        <taxon>Clampvirus italiense</taxon>
        <taxon>Clampvirus HHTV1</taxon>
    </lineage>
</organism>
<sequence length="63" mass="7245">MSGDQCRNPGCDNPRDPDGDGFRRQFCSARCEVKFDHLRADAEDARRSEEQEDEPVVRTYRGP</sequence>
<dbReference type="GeneID" id="16194197"/>
<accession>R4TMA8</accession>
<name>R4TMA8_9CAUD</name>
<dbReference type="Proteomes" id="UP000203449">
    <property type="component" value="Segment"/>
</dbReference>
<proteinExistence type="predicted"/>
<keyword evidence="3" id="KW-1185">Reference proteome</keyword>
<dbReference type="EMBL" id="KC292025">
    <property type="protein sequence ID" value="AGM11303.1"/>
    <property type="molecule type" value="Genomic_DNA"/>
</dbReference>
<gene>
    <name evidence="2" type="primary">49</name>
    <name evidence="2" type="ORF">HHTV1_49</name>
</gene>
<protein>
    <submittedName>
        <fullName evidence="2">Uncharacterized protein</fullName>
    </submittedName>
</protein>
<evidence type="ECO:0000313" key="3">
    <source>
        <dbReference type="Proteomes" id="UP000203449"/>
    </source>
</evidence>
<feature type="compositionally biased region" description="Basic and acidic residues" evidence="1">
    <location>
        <begin position="40"/>
        <end position="49"/>
    </location>
</feature>